<evidence type="ECO:0000313" key="1">
    <source>
        <dbReference type="EMBL" id="OIJ99084.1"/>
    </source>
</evidence>
<protein>
    <submittedName>
        <fullName evidence="1">Uncharacterized protein</fullName>
    </submittedName>
</protein>
<evidence type="ECO:0000313" key="2">
    <source>
        <dbReference type="Proteomes" id="UP000179642"/>
    </source>
</evidence>
<keyword evidence="2" id="KW-1185">Reference proteome</keyword>
<dbReference type="RefSeq" id="WP_071383963.1">
    <property type="nucleotide sequence ID" value="NZ_MLYO01000052.1"/>
</dbReference>
<comment type="caution">
    <text evidence="1">The sequence shown here is derived from an EMBL/GenBank/DDBJ whole genome shotgun (WGS) entry which is preliminary data.</text>
</comment>
<accession>A0A1S2Q1P4</accession>
<dbReference type="Proteomes" id="UP000179642">
    <property type="component" value="Unassembled WGS sequence"/>
</dbReference>
<dbReference type="AlphaFoldDB" id="A0A1S2Q1P4"/>
<name>A0A1S2Q1P4_9ACTN</name>
<proteinExistence type="predicted"/>
<dbReference type="EMBL" id="MLYO01000052">
    <property type="protein sequence ID" value="OIJ99084.1"/>
    <property type="molecule type" value="Genomic_DNA"/>
</dbReference>
<gene>
    <name evidence="1" type="ORF">BIV23_29135</name>
</gene>
<reference evidence="1 2" key="1">
    <citation type="submission" date="2016-10" db="EMBL/GenBank/DDBJ databases">
        <title>Genome sequence of Streptomyces sp. MUSC 1.</title>
        <authorList>
            <person name="Lee L.-H."/>
            <person name="Ser H.-L."/>
            <person name="Law J.W.-F."/>
        </authorList>
    </citation>
    <scope>NUCLEOTIDE SEQUENCE [LARGE SCALE GENOMIC DNA]</scope>
    <source>
        <strain evidence="1 2">MUSC 1</strain>
    </source>
</reference>
<sequence length="206" mass="23094">MYKLVPDDPVWATAFSQIEDEILHPLLSYCGQVLERPDAEDLDTAYGAWFNISRRLPPAVWRHCPTATGASPAETYALESPSGAPLTPMWVIDIVPADLNALAAWHERMREDQDILDALRLAATGPVDTLLYAYGSAVRALKIEATQDLVHALRHTLAPGVQRLSLTESGYLAYKDHCQQLVEAIHPHDKWAQRHHYHCWYSDTAS</sequence>
<organism evidence="1 2">
    <name type="scientific">Streptomyces monashensis</name>
    <dbReference type="NCBI Taxonomy" id="1678012"/>
    <lineage>
        <taxon>Bacteria</taxon>
        <taxon>Bacillati</taxon>
        <taxon>Actinomycetota</taxon>
        <taxon>Actinomycetes</taxon>
        <taxon>Kitasatosporales</taxon>
        <taxon>Streptomycetaceae</taxon>
        <taxon>Streptomyces</taxon>
    </lineage>
</organism>
<dbReference type="OrthoDB" id="4319611at2"/>